<dbReference type="Proteomes" id="UP000590749">
    <property type="component" value="Unassembled WGS sequence"/>
</dbReference>
<comment type="caution">
    <text evidence="1">The sequence shown here is derived from an EMBL/GenBank/DDBJ whole genome shotgun (WGS) entry which is preliminary data.</text>
</comment>
<dbReference type="AlphaFoldDB" id="A0A7W5ASQ9"/>
<sequence length="84" mass="9079">MSDVMSAIIDALAVRLDEPAGDLEARLAADGHELPIDSVFIAEILTDIEAKYRIKISADAEAARSARSVRAFAETVHRVITESL</sequence>
<protein>
    <submittedName>
        <fullName evidence="1">Acyl carrier protein</fullName>
    </submittedName>
</protein>
<keyword evidence="2" id="KW-1185">Reference proteome</keyword>
<name>A0A7W5ASQ9_9ACTN</name>
<dbReference type="EMBL" id="JACHXF010000043">
    <property type="protein sequence ID" value="MBB3101615.1"/>
    <property type="molecule type" value="Genomic_DNA"/>
</dbReference>
<dbReference type="SUPFAM" id="SSF47336">
    <property type="entry name" value="ACP-like"/>
    <property type="match status" value="1"/>
</dbReference>
<reference evidence="1 2" key="1">
    <citation type="submission" date="2020-08" db="EMBL/GenBank/DDBJ databases">
        <title>Genomic Encyclopedia of Type Strains, Phase III (KMG-III): the genomes of soil and plant-associated and newly described type strains.</title>
        <authorList>
            <person name="Whitman W."/>
        </authorList>
    </citation>
    <scope>NUCLEOTIDE SEQUENCE [LARGE SCALE GENOMIC DNA]</scope>
    <source>
        <strain evidence="1 2">CECT 3287</strain>
    </source>
</reference>
<evidence type="ECO:0000313" key="1">
    <source>
        <dbReference type="EMBL" id="MBB3101615.1"/>
    </source>
</evidence>
<dbReference type="Gene3D" id="1.10.1200.10">
    <property type="entry name" value="ACP-like"/>
    <property type="match status" value="1"/>
</dbReference>
<dbReference type="RefSeq" id="WP_203834208.1">
    <property type="nucleotide sequence ID" value="NZ_BMPW01000050.1"/>
</dbReference>
<evidence type="ECO:0000313" key="2">
    <source>
        <dbReference type="Proteomes" id="UP000590749"/>
    </source>
</evidence>
<proteinExistence type="predicted"/>
<gene>
    <name evidence="1" type="ORF">FHR83_009346</name>
</gene>
<dbReference type="InterPro" id="IPR036736">
    <property type="entry name" value="ACP-like_sf"/>
</dbReference>
<accession>A0A7W5ASQ9</accession>
<organism evidence="1 2">
    <name type="scientific">Actinoplanes campanulatus</name>
    <dbReference type="NCBI Taxonomy" id="113559"/>
    <lineage>
        <taxon>Bacteria</taxon>
        <taxon>Bacillati</taxon>
        <taxon>Actinomycetota</taxon>
        <taxon>Actinomycetes</taxon>
        <taxon>Micromonosporales</taxon>
        <taxon>Micromonosporaceae</taxon>
        <taxon>Actinoplanes</taxon>
    </lineage>
</organism>